<evidence type="ECO:0000256" key="1">
    <source>
        <dbReference type="ARBA" id="ARBA00004123"/>
    </source>
</evidence>
<keyword evidence="6 8" id="KW-0804">Transcription</keyword>
<comment type="similarity">
    <text evidence="2 8">Belongs to the Mediator complex subunit 7 family.</text>
</comment>
<evidence type="ECO:0000256" key="3">
    <source>
        <dbReference type="ARBA" id="ARBA00020631"/>
    </source>
</evidence>
<comment type="caution">
    <text evidence="10">The sequence shown here is derived from an EMBL/GenBank/DDBJ whole genome shotgun (WGS) entry which is preliminary data.</text>
</comment>
<dbReference type="GO" id="GO:0003712">
    <property type="term" value="F:transcription coregulator activity"/>
    <property type="evidence" value="ECO:0007669"/>
    <property type="project" value="InterPro"/>
</dbReference>
<dbReference type="STRING" id="45607.A0A2T0FG65"/>
<dbReference type="PANTHER" id="PTHR21428">
    <property type="entry name" value="MEDIATOR OF RNA POLYMERASE II TRANSCRIPTION SUBUNIT 7"/>
    <property type="match status" value="1"/>
</dbReference>
<dbReference type="GO" id="GO:0016592">
    <property type="term" value="C:mediator complex"/>
    <property type="evidence" value="ECO:0007669"/>
    <property type="project" value="InterPro"/>
</dbReference>
<keyword evidence="5 8" id="KW-0010">Activator</keyword>
<accession>A0A2T0FG65</accession>
<evidence type="ECO:0000256" key="5">
    <source>
        <dbReference type="ARBA" id="ARBA00023159"/>
    </source>
</evidence>
<dbReference type="Proteomes" id="UP000238350">
    <property type="component" value="Unassembled WGS sequence"/>
</dbReference>
<evidence type="ECO:0000256" key="6">
    <source>
        <dbReference type="ARBA" id="ARBA00023163"/>
    </source>
</evidence>
<comment type="function">
    <text evidence="8">Component of the Mediator complex, a coactivator involved in the regulated transcription of nearly all RNA polymerase II-dependent genes. Mediator functions as a bridge to convey information from gene-specific regulatory proteins to the basal RNA polymerase II transcription machinery.</text>
</comment>
<comment type="subcellular location">
    <subcellularLocation>
        <location evidence="1 8">Nucleus</location>
    </subcellularLocation>
</comment>
<feature type="coiled-coil region" evidence="9">
    <location>
        <begin position="154"/>
        <end position="181"/>
    </location>
</feature>
<keyword evidence="11" id="KW-1185">Reference proteome</keyword>
<dbReference type="Pfam" id="PF05983">
    <property type="entry name" value="Med7"/>
    <property type="match status" value="1"/>
</dbReference>
<proteinExistence type="inferred from homology"/>
<dbReference type="Gene3D" id="6.10.140.200">
    <property type="match status" value="1"/>
</dbReference>
<dbReference type="PANTHER" id="PTHR21428:SF11">
    <property type="entry name" value="MEDIATOR OF RNA POLYMERASE II TRANSCRIPTION SUBUNIT 7"/>
    <property type="match status" value="1"/>
</dbReference>
<organism evidence="10 11">
    <name type="scientific">Wickerhamiella sorbophila</name>
    <dbReference type="NCBI Taxonomy" id="45607"/>
    <lineage>
        <taxon>Eukaryota</taxon>
        <taxon>Fungi</taxon>
        <taxon>Dikarya</taxon>
        <taxon>Ascomycota</taxon>
        <taxon>Saccharomycotina</taxon>
        <taxon>Dipodascomycetes</taxon>
        <taxon>Dipodascales</taxon>
        <taxon>Trichomonascaceae</taxon>
        <taxon>Wickerhamiella</taxon>
    </lineage>
</organism>
<sequence length="209" mass="24098">MSNLATVFPPPPFYYELFTEANWERAQNLNGQAPDEELEYLVPPPPPETPTYRGFGSIWNTEEKLVPLKEAGVEQLYEDLGPNNENLVPELKKLLKSVLVNFVTLVGIMSINPEQFPAKVDDLRVLFINIHHLLNLYRPHQSRESLVLLMTEQIAARRQEIVEMKASNQEIEQRIKTLVEHLPNLTQMEPTDKPESEWGQFDLEVDKLP</sequence>
<dbReference type="InterPro" id="IPR044888">
    <property type="entry name" value="Mediatior_Med7_sf"/>
</dbReference>
<dbReference type="GO" id="GO:0006357">
    <property type="term" value="P:regulation of transcription by RNA polymerase II"/>
    <property type="evidence" value="ECO:0007669"/>
    <property type="project" value="InterPro"/>
</dbReference>
<keyword evidence="7 8" id="KW-0539">Nucleus</keyword>
<evidence type="ECO:0000256" key="8">
    <source>
        <dbReference type="RuleBase" id="RU364060"/>
    </source>
</evidence>
<evidence type="ECO:0000256" key="4">
    <source>
        <dbReference type="ARBA" id="ARBA00023015"/>
    </source>
</evidence>
<dbReference type="Gene3D" id="6.10.140.1520">
    <property type="match status" value="2"/>
</dbReference>
<protein>
    <recommendedName>
        <fullName evidence="3 8">Mediator of RNA polymerase II transcription subunit 7</fullName>
    </recommendedName>
</protein>
<evidence type="ECO:0000256" key="2">
    <source>
        <dbReference type="ARBA" id="ARBA00009994"/>
    </source>
</evidence>
<dbReference type="OrthoDB" id="10253553at2759"/>
<dbReference type="InterPro" id="IPR009244">
    <property type="entry name" value="Mediatior_Med7"/>
</dbReference>
<evidence type="ECO:0000313" key="10">
    <source>
        <dbReference type="EMBL" id="PRT53957.1"/>
    </source>
</evidence>
<dbReference type="GO" id="GO:0070847">
    <property type="term" value="C:core mediator complex"/>
    <property type="evidence" value="ECO:0007669"/>
    <property type="project" value="TreeGrafter"/>
</dbReference>
<name>A0A2T0FG65_9ASCO</name>
<evidence type="ECO:0000256" key="9">
    <source>
        <dbReference type="SAM" id="Coils"/>
    </source>
</evidence>
<dbReference type="SUPFAM" id="SSF140718">
    <property type="entry name" value="Mediator hinge subcomplex-like"/>
    <property type="match status" value="1"/>
</dbReference>
<dbReference type="EMBL" id="NDIQ01000001">
    <property type="protein sequence ID" value="PRT53957.1"/>
    <property type="molecule type" value="Genomic_DNA"/>
</dbReference>
<keyword evidence="4 8" id="KW-0805">Transcription regulation</keyword>
<dbReference type="RefSeq" id="XP_024663903.1">
    <property type="nucleotide sequence ID" value="XM_024808135.1"/>
</dbReference>
<dbReference type="InterPro" id="IPR037212">
    <property type="entry name" value="Med7/Med21-like"/>
</dbReference>
<gene>
    <name evidence="10" type="ORF">B9G98_01577</name>
</gene>
<keyword evidence="9" id="KW-0175">Coiled coil</keyword>
<reference evidence="10 11" key="1">
    <citation type="submission" date="2017-04" db="EMBL/GenBank/DDBJ databases">
        <title>Genome sequencing of [Candida] sorbophila.</title>
        <authorList>
            <person name="Ahn J.O."/>
        </authorList>
    </citation>
    <scope>NUCLEOTIDE SEQUENCE [LARGE SCALE GENOMIC DNA]</scope>
    <source>
        <strain evidence="10 11">DS02</strain>
    </source>
</reference>
<dbReference type="GeneID" id="36515326"/>
<evidence type="ECO:0000256" key="7">
    <source>
        <dbReference type="ARBA" id="ARBA00023242"/>
    </source>
</evidence>
<comment type="subunit">
    <text evidence="8">Component of the Mediator complex.</text>
</comment>
<dbReference type="AlphaFoldDB" id="A0A2T0FG65"/>
<evidence type="ECO:0000313" key="11">
    <source>
        <dbReference type="Proteomes" id="UP000238350"/>
    </source>
</evidence>